<dbReference type="KEGG" id="dol:Dole_0239"/>
<sequence length="330" mass="37956">MPRKKSDKTYGENLIWLFAELYFTGRRRSLVDLAKEMDCSKQTVIRMVDHISRAYVPIEETKDGRKSYYHIQRPEKLPGALSMSPSEMVMLQMCLAFTRHLLGKDLLMESERAIQKSSTLAAGATGADLFDAFLPGTIDYTPRQQDIRVLMKAMEEKTVCKITYKNPMESRGKTFYIKPYKLFAHNNALYLHAGMARYPGSKKTEFEFDPLLAVHRLKAVEPTDRKFVFPKTYNFEKHFNQAFGVIKQETFQVEVSLTGYAAAFAEERRLSPDQKIEQKRDGIVLTFTASSEPEVVSWVMSFGAEVKVLSPDWLVEEVKVAAENIRKRYQ</sequence>
<dbReference type="OrthoDB" id="5417724at2"/>
<gene>
    <name evidence="3" type="ordered locus">Dole_0239</name>
</gene>
<evidence type="ECO:0000259" key="2">
    <source>
        <dbReference type="Pfam" id="PF25583"/>
    </source>
</evidence>
<dbReference type="EMBL" id="CP000859">
    <property type="protein sequence ID" value="ABW66049.1"/>
    <property type="molecule type" value="Genomic_DNA"/>
</dbReference>
<dbReference type="InterPro" id="IPR051534">
    <property type="entry name" value="CBASS_pafABC_assoc_protein"/>
</dbReference>
<dbReference type="InterPro" id="IPR057727">
    <property type="entry name" value="WCX_dom"/>
</dbReference>
<accession>A8ZS31</accession>
<reference evidence="3 4" key="1">
    <citation type="submission" date="2007-10" db="EMBL/GenBank/DDBJ databases">
        <title>Complete sequence of Desulfococcus oleovorans Hxd3.</title>
        <authorList>
            <consortium name="US DOE Joint Genome Institute"/>
            <person name="Copeland A."/>
            <person name="Lucas S."/>
            <person name="Lapidus A."/>
            <person name="Barry K."/>
            <person name="Glavina del Rio T."/>
            <person name="Dalin E."/>
            <person name="Tice H."/>
            <person name="Pitluck S."/>
            <person name="Kiss H."/>
            <person name="Brettin T."/>
            <person name="Bruce D."/>
            <person name="Detter J.C."/>
            <person name="Han C."/>
            <person name="Schmutz J."/>
            <person name="Larimer F."/>
            <person name="Land M."/>
            <person name="Hauser L."/>
            <person name="Kyrpides N."/>
            <person name="Kim E."/>
            <person name="Wawrik B."/>
            <person name="Richardson P."/>
        </authorList>
    </citation>
    <scope>NUCLEOTIDE SEQUENCE [LARGE SCALE GENOMIC DNA]</scope>
    <source>
        <strain evidence="4">DSM 6200 / JCM 39069 / Hxd3</strain>
    </source>
</reference>
<proteinExistence type="predicted"/>
<feature type="domain" description="WYL" evidence="1">
    <location>
        <begin position="148"/>
        <end position="193"/>
    </location>
</feature>
<evidence type="ECO:0000313" key="4">
    <source>
        <dbReference type="Proteomes" id="UP000008561"/>
    </source>
</evidence>
<dbReference type="AlphaFoldDB" id="A8ZS31"/>
<dbReference type="Pfam" id="PF25583">
    <property type="entry name" value="WCX"/>
    <property type="match status" value="1"/>
</dbReference>
<dbReference type="PROSITE" id="PS52050">
    <property type="entry name" value="WYL"/>
    <property type="match status" value="1"/>
</dbReference>
<dbReference type="PANTHER" id="PTHR34580">
    <property type="match status" value="1"/>
</dbReference>
<dbReference type="Proteomes" id="UP000008561">
    <property type="component" value="Chromosome"/>
</dbReference>
<dbReference type="PANTHER" id="PTHR34580:SF1">
    <property type="entry name" value="PROTEIN PAFC"/>
    <property type="match status" value="1"/>
</dbReference>
<dbReference type="InterPro" id="IPR026881">
    <property type="entry name" value="WYL_dom"/>
</dbReference>
<protein>
    <submittedName>
        <fullName evidence="3">Transcriptional regulator-like protein</fullName>
    </submittedName>
</protein>
<keyword evidence="4" id="KW-1185">Reference proteome</keyword>
<dbReference type="eggNOG" id="COG2378">
    <property type="taxonomic scope" value="Bacteria"/>
</dbReference>
<dbReference type="HOGENOM" id="CLU_041141_4_3_7"/>
<name>A8ZS31_DESOH</name>
<dbReference type="STRING" id="96561.Dole_0239"/>
<dbReference type="RefSeq" id="WP_012173668.1">
    <property type="nucleotide sequence ID" value="NC_009943.1"/>
</dbReference>
<feature type="domain" description="WCX" evidence="2">
    <location>
        <begin position="250"/>
        <end position="324"/>
    </location>
</feature>
<evidence type="ECO:0000313" key="3">
    <source>
        <dbReference type="EMBL" id="ABW66049.1"/>
    </source>
</evidence>
<organism evidence="3 4">
    <name type="scientific">Desulfosudis oleivorans (strain DSM 6200 / JCM 39069 / Hxd3)</name>
    <name type="common">Desulfococcus oleovorans</name>
    <dbReference type="NCBI Taxonomy" id="96561"/>
    <lineage>
        <taxon>Bacteria</taxon>
        <taxon>Pseudomonadati</taxon>
        <taxon>Thermodesulfobacteriota</taxon>
        <taxon>Desulfobacteria</taxon>
        <taxon>Desulfobacterales</taxon>
        <taxon>Desulfosudaceae</taxon>
        <taxon>Desulfosudis</taxon>
    </lineage>
</organism>
<evidence type="ECO:0000259" key="1">
    <source>
        <dbReference type="Pfam" id="PF13280"/>
    </source>
</evidence>
<dbReference type="Pfam" id="PF13280">
    <property type="entry name" value="WYL"/>
    <property type="match status" value="1"/>
</dbReference>